<keyword evidence="2" id="KW-1185">Reference proteome</keyword>
<accession>A0A1X2I0U4</accession>
<dbReference type="AlphaFoldDB" id="A0A1X2I0U4"/>
<organism evidence="1 2">
    <name type="scientific">Absidia repens</name>
    <dbReference type="NCBI Taxonomy" id="90262"/>
    <lineage>
        <taxon>Eukaryota</taxon>
        <taxon>Fungi</taxon>
        <taxon>Fungi incertae sedis</taxon>
        <taxon>Mucoromycota</taxon>
        <taxon>Mucoromycotina</taxon>
        <taxon>Mucoromycetes</taxon>
        <taxon>Mucorales</taxon>
        <taxon>Cunninghamellaceae</taxon>
        <taxon>Absidia</taxon>
    </lineage>
</organism>
<dbReference type="EMBL" id="MCGE01000038">
    <property type="protein sequence ID" value="ORZ06697.1"/>
    <property type="molecule type" value="Genomic_DNA"/>
</dbReference>
<dbReference type="Proteomes" id="UP000193560">
    <property type="component" value="Unassembled WGS sequence"/>
</dbReference>
<comment type="caution">
    <text evidence="1">The sequence shown here is derived from an EMBL/GenBank/DDBJ whole genome shotgun (WGS) entry which is preliminary data.</text>
</comment>
<sequence>MEKDMEIHREKTTGIATTAATTAVTTAATTATTSATSAISATTATTATTATSATSASYGRLLLFGFDMRLLVKERFKVRLDKLWSERTSNQGEYQVVPMIECPLCRYYQIEIMDL</sequence>
<reference evidence="1 2" key="1">
    <citation type="submission" date="2016-07" db="EMBL/GenBank/DDBJ databases">
        <title>Pervasive Adenine N6-methylation of Active Genes in Fungi.</title>
        <authorList>
            <consortium name="DOE Joint Genome Institute"/>
            <person name="Mondo S.J."/>
            <person name="Dannebaum R.O."/>
            <person name="Kuo R.C."/>
            <person name="Labutti K."/>
            <person name="Haridas S."/>
            <person name="Kuo A."/>
            <person name="Salamov A."/>
            <person name="Ahrendt S.R."/>
            <person name="Lipzen A."/>
            <person name="Sullivan W."/>
            <person name="Andreopoulos W.B."/>
            <person name="Clum A."/>
            <person name="Lindquist E."/>
            <person name="Daum C."/>
            <person name="Ramamoorthy G.K."/>
            <person name="Gryganskyi A."/>
            <person name="Culley D."/>
            <person name="Magnuson J.K."/>
            <person name="James T.Y."/>
            <person name="O'Malley M.A."/>
            <person name="Stajich J.E."/>
            <person name="Spatafora J.W."/>
            <person name="Visel A."/>
            <person name="Grigoriev I.V."/>
        </authorList>
    </citation>
    <scope>NUCLEOTIDE SEQUENCE [LARGE SCALE GENOMIC DNA]</scope>
    <source>
        <strain evidence="1 2">NRRL 1336</strain>
    </source>
</reference>
<protein>
    <submittedName>
        <fullName evidence="1">Uncharacterized protein</fullName>
    </submittedName>
</protein>
<evidence type="ECO:0000313" key="2">
    <source>
        <dbReference type="Proteomes" id="UP000193560"/>
    </source>
</evidence>
<evidence type="ECO:0000313" key="1">
    <source>
        <dbReference type="EMBL" id="ORZ06697.1"/>
    </source>
</evidence>
<name>A0A1X2I0U4_9FUNG</name>
<proteinExistence type="predicted"/>
<gene>
    <name evidence="1" type="ORF">BCR42DRAFT_158810</name>
</gene>